<sequence>MPRKDKIVIVDTGSDFTARLQQALDHLNVSKTLLVFDNTPEAVSYILNDSRNIFCLVSRSEGHDPEGLSRYATSVILTGSDFVPQAYAQAGVLPLDPGMHEFALIERFPSASESLFEAVVAYWQSVSVNTTMKQLTAL</sequence>
<dbReference type="Proteomes" id="UP000612680">
    <property type="component" value="Chromosome"/>
</dbReference>
<dbReference type="EMBL" id="CP056775">
    <property type="protein sequence ID" value="QRR00631.1"/>
    <property type="molecule type" value="Genomic_DNA"/>
</dbReference>
<evidence type="ECO:0000313" key="1">
    <source>
        <dbReference type="EMBL" id="QRR00631.1"/>
    </source>
</evidence>
<accession>A0ABX7I3J3</accession>
<gene>
    <name evidence="1" type="ORF">HWI92_06770</name>
</gene>
<dbReference type="RefSeq" id="WP_204661864.1">
    <property type="nucleotide sequence ID" value="NZ_CP056775.1"/>
</dbReference>
<proteinExistence type="predicted"/>
<evidence type="ECO:0000313" key="2">
    <source>
        <dbReference type="Proteomes" id="UP000612680"/>
    </source>
</evidence>
<keyword evidence="2" id="KW-1185">Reference proteome</keyword>
<organism evidence="1 2">
    <name type="scientific">Dyadobacter sandarakinus</name>
    <dbReference type="NCBI Taxonomy" id="2747268"/>
    <lineage>
        <taxon>Bacteria</taxon>
        <taxon>Pseudomonadati</taxon>
        <taxon>Bacteroidota</taxon>
        <taxon>Cytophagia</taxon>
        <taxon>Cytophagales</taxon>
        <taxon>Spirosomataceae</taxon>
        <taxon>Dyadobacter</taxon>
    </lineage>
</organism>
<protein>
    <submittedName>
        <fullName evidence="1">Uncharacterized protein</fullName>
    </submittedName>
</protein>
<reference evidence="1 2" key="1">
    <citation type="submission" date="2020-06" db="EMBL/GenBank/DDBJ databases">
        <title>Dyadobacter sandarakinus sp. nov., isolated from the soil of the Arctic Yellow River Station.</title>
        <authorList>
            <person name="Zhang Y."/>
            <person name="Peng F."/>
        </authorList>
    </citation>
    <scope>NUCLEOTIDE SEQUENCE [LARGE SCALE GENOMIC DNA]</scope>
    <source>
        <strain evidence="1 2">Q3-56</strain>
    </source>
</reference>
<name>A0ABX7I3J3_9BACT</name>